<protein>
    <submittedName>
        <fullName evidence="1">Uncharacterized protein</fullName>
    </submittedName>
</protein>
<sequence length="35" mass="4629">MIHEMEIRYRLAEIKRKQDWADCYAWAYPRLHYWW</sequence>
<name>A0ABU1IN96_9BACL</name>
<proteinExistence type="predicted"/>
<reference evidence="1 2" key="1">
    <citation type="submission" date="2023-07" db="EMBL/GenBank/DDBJ databases">
        <title>Genomic Encyclopedia of Type Strains, Phase IV (KMG-IV): sequencing the most valuable type-strain genomes for metagenomic binning, comparative biology and taxonomic classification.</title>
        <authorList>
            <person name="Goeker M."/>
        </authorList>
    </citation>
    <scope>NUCLEOTIDE SEQUENCE [LARGE SCALE GENOMIC DNA]</scope>
    <source>
        <strain evidence="1 2">DSM 45903</strain>
    </source>
</reference>
<accession>A0ABU1IN96</accession>
<dbReference type="EMBL" id="JAVDQG010000004">
    <property type="protein sequence ID" value="MDR6226256.1"/>
    <property type="molecule type" value="Genomic_DNA"/>
</dbReference>
<evidence type="ECO:0000313" key="1">
    <source>
        <dbReference type="EMBL" id="MDR6226256.1"/>
    </source>
</evidence>
<organism evidence="1 2">
    <name type="scientific">Desmospora profundinema</name>
    <dbReference type="NCBI Taxonomy" id="1571184"/>
    <lineage>
        <taxon>Bacteria</taxon>
        <taxon>Bacillati</taxon>
        <taxon>Bacillota</taxon>
        <taxon>Bacilli</taxon>
        <taxon>Bacillales</taxon>
        <taxon>Thermoactinomycetaceae</taxon>
        <taxon>Desmospora</taxon>
    </lineage>
</organism>
<keyword evidence="2" id="KW-1185">Reference proteome</keyword>
<evidence type="ECO:0000313" key="2">
    <source>
        <dbReference type="Proteomes" id="UP001185012"/>
    </source>
</evidence>
<gene>
    <name evidence="1" type="ORF">JOE21_002262</name>
</gene>
<comment type="caution">
    <text evidence="1">The sequence shown here is derived from an EMBL/GenBank/DDBJ whole genome shotgun (WGS) entry which is preliminary data.</text>
</comment>
<dbReference type="Proteomes" id="UP001185012">
    <property type="component" value="Unassembled WGS sequence"/>
</dbReference>